<keyword evidence="3" id="KW-1185">Reference proteome</keyword>
<evidence type="ECO:0000313" key="2">
    <source>
        <dbReference type="EMBL" id="MCI38180.1"/>
    </source>
</evidence>
<protein>
    <submittedName>
        <fullName evidence="2">Uncharacterized protein</fullName>
    </submittedName>
</protein>
<sequence length="47" mass="5003">MSDPNPPHDSSDEDNDDVFIDESDIINEVASDDEVLPDADGDDGGDP</sequence>
<feature type="compositionally biased region" description="Acidic residues" evidence="1">
    <location>
        <begin position="11"/>
        <end position="47"/>
    </location>
</feature>
<reference evidence="2 3" key="1">
    <citation type="journal article" date="2018" name="Front. Plant Sci.">
        <title>Red Clover (Trifolium pratense) and Zigzag Clover (T. medium) - A Picture of Genomic Similarities and Differences.</title>
        <authorList>
            <person name="Dluhosova J."/>
            <person name="Istvanek J."/>
            <person name="Nedelnik J."/>
            <person name="Repkova J."/>
        </authorList>
    </citation>
    <scope>NUCLEOTIDE SEQUENCE [LARGE SCALE GENOMIC DNA]</scope>
    <source>
        <strain evidence="3">cv. 10/8</strain>
        <tissue evidence="2">Leaf</tissue>
    </source>
</reference>
<accession>A0A392RQX3</accession>
<evidence type="ECO:0000313" key="3">
    <source>
        <dbReference type="Proteomes" id="UP000265520"/>
    </source>
</evidence>
<dbReference type="AlphaFoldDB" id="A0A392RQX3"/>
<proteinExistence type="predicted"/>
<feature type="region of interest" description="Disordered" evidence="1">
    <location>
        <begin position="1"/>
        <end position="47"/>
    </location>
</feature>
<dbReference type="Proteomes" id="UP000265520">
    <property type="component" value="Unassembled WGS sequence"/>
</dbReference>
<name>A0A392RQX3_9FABA</name>
<evidence type="ECO:0000256" key="1">
    <source>
        <dbReference type="SAM" id="MobiDB-lite"/>
    </source>
</evidence>
<dbReference type="EMBL" id="LXQA010252857">
    <property type="protein sequence ID" value="MCI38180.1"/>
    <property type="molecule type" value="Genomic_DNA"/>
</dbReference>
<feature type="non-terminal residue" evidence="2">
    <location>
        <position position="47"/>
    </location>
</feature>
<comment type="caution">
    <text evidence="2">The sequence shown here is derived from an EMBL/GenBank/DDBJ whole genome shotgun (WGS) entry which is preliminary data.</text>
</comment>
<organism evidence="2 3">
    <name type="scientific">Trifolium medium</name>
    <dbReference type="NCBI Taxonomy" id="97028"/>
    <lineage>
        <taxon>Eukaryota</taxon>
        <taxon>Viridiplantae</taxon>
        <taxon>Streptophyta</taxon>
        <taxon>Embryophyta</taxon>
        <taxon>Tracheophyta</taxon>
        <taxon>Spermatophyta</taxon>
        <taxon>Magnoliopsida</taxon>
        <taxon>eudicotyledons</taxon>
        <taxon>Gunneridae</taxon>
        <taxon>Pentapetalae</taxon>
        <taxon>rosids</taxon>
        <taxon>fabids</taxon>
        <taxon>Fabales</taxon>
        <taxon>Fabaceae</taxon>
        <taxon>Papilionoideae</taxon>
        <taxon>50 kb inversion clade</taxon>
        <taxon>NPAAA clade</taxon>
        <taxon>Hologalegina</taxon>
        <taxon>IRL clade</taxon>
        <taxon>Trifolieae</taxon>
        <taxon>Trifolium</taxon>
    </lineage>
</organism>